<dbReference type="Pfam" id="PF05739">
    <property type="entry name" value="SNARE"/>
    <property type="match status" value="1"/>
</dbReference>
<dbReference type="SMART" id="SM00397">
    <property type="entry name" value="t_SNARE"/>
    <property type="match status" value="1"/>
</dbReference>
<keyword evidence="8" id="KW-1185">Reference proteome</keyword>
<proteinExistence type="inferred from homology"/>
<dbReference type="CDD" id="cd15846">
    <property type="entry name" value="SNARE_syntaxin17"/>
    <property type="match status" value="1"/>
</dbReference>
<name>A0A9Q1I957_CONCO</name>
<keyword evidence="2 3" id="KW-0175">Coiled coil</keyword>
<feature type="coiled-coil region" evidence="3">
    <location>
        <begin position="128"/>
        <end position="155"/>
    </location>
</feature>
<feature type="transmembrane region" description="Helical" evidence="5">
    <location>
        <begin position="325"/>
        <end position="342"/>
    </location>
</feature>
<evidence type="ECO:0000256" key="2">
    <source>
        <dbReference type="ARBA" id="ARBA00023054"/>
    </source>
</evidence>
<dbReference type="GO" id="GO:0012505">
    <property type="term" value="C:endomembrane system"/>
    <property type="evidence" value="ECO:0007669"/>
    <property type="project" value="TreeGrafter"/>
</dbReference>
<evidence type="ECO:0000256" key="1">
    <source>
        <dbReference type="ARBA" id="ARBA00009063"/>
    </source>
</evidence>
<dbReference type="PROSITE" id="PS50192">
    <property type="entry name" value="T_SNARE"/>
    <property type="match status" value="1"/>
</dbReference>
<dbReference type="GO" id="GO:0005484">
    <property type="term" value="F:SNAP receptor activity"/>
    <property type="evidence" value="ECO:0007669"/>
    <property type="project" value="InterPro"/>
</dbReference>
<feature type="domain" description="T-SNARE coiled-coil homology" evidence="6">
    <location>
        <begin position="232"/>
        <end position="294"/>
    </location>
</feature>
<evidence type="ECO:0000256" key="5">
    <source>
        <dbReference type="SAM" id="Phobius"/>
    </source>
</evidence>
<dbReference type="InterPro" id="IPR010989">
    <property type="entry name" value="SNARE"/>
</dbReference>
<dbReference type="AlphaFoldDB" id="A0A9Q1I957"/>
<reference evidence="7" key="1">
    <citation type="journal article" date="2023" name="Science">
        <title>Genome structures resolve the early diversification of teleost fishes.</title>
        <authorList>
            <person name="Parey E."/>
            <person name="Louis A."/>
            <person name="Montfort J."/>
            <person name="Bouchez O."/>
            <person name="Roques C."/>
            <person name="Iampietro C."/>
            <person name="Lluch J."/>
            <person name="Castinel A."/>
            <person name="Donnadieu C."/>
            <person name="Desvignes T."/>
            <person name="Floi Bucao C."/>
            <person name="Jouanno E."/>
            <person name="Wen M."/>
            <person name="Mejri S."/>
            <person name="Dirks R."/>
            <person name="Jansen H."/>
            <person name="Henkel C."/>
            <person name="Chen W.J."/>
            <person name="Zahm M."/>
            <person name="Cabau C."/>
            <person name="Klopp C."/>
            <person name="Thompson A.W."/>
            <person name="Robinson-Rechavi M."/>
            <person name="Braasch I."/>
            <person name="Lecointre G."/>
            <person name="Bobe J."/>
            <person name="Postlethwait J.H."/>
            <person name="Berthelot C."/>
            <person name="Roest Crollius H."/>
            <person name="Guiguen Y."/>
        </authorList>
    </citation>
    <scope>NUCLEOTIDE SEQUENCE</scope>
    <source>
        <strain evidence="7">Concon-B</strain>
    </source>
</reference>
<dbReference type="PANTHER" id="PTHR19957:SF139">
    <property type="entry name" value="SYNTAXIN-17"/>
    <property type="match status" value="1"/>
</dbReference>
<keyword evidence="5" id="KW-1133">Transmembrane helix</keyword>
<gene>
    <name evidence="7" type="ORF">COCON_G00010770</name>
</gene>
<comment type="similarity">
    <text evidence="1">Belongs to the syntaxin family.</text>
</comment>
<dbReference type="InterPro" id="IPR006012">
    <property type="entry name" value="Syntaxin/epimorphin_CS"/>
</dbReference>
<feature type="compositionally biased region" description="Pro residues" evidence="4">
    <location>
        <begin position="188"/>
        <end position="199"/>
    </location>
</feature>
<accession>A0A9Q1I957</accession>
<dbReference type="GO" id="GO:0006906">
    <property type="term" value="P:vesicle fusion"/>
    <property type="evidence" value="ECO:0007669"/>
    <property type="project" value="TreeGrafter"/>
</dbReference>
<dbReference type="InterPro" id="IPR028676">
    <property type="entry name" value="STX17_SNARE"/>
</dbReference>
<organism evidence="7 8">
    <name type="scientific">Conger conger</name>
    <name type="common">Conger eel</name>
    <name type="synonym">Muraena conger</name>
    <dbReference type="NCBI Taxonomy" id="82655"/>
    <lineage>
        <taxon>Eukaryota</taxon>
        <taxon>Metazoa</taxon>
        <taxon>Chordata</taxon>
        <taxon>Craniata</taxon>
        <taxon>Vertebrata</taxon>
        <taxon>Euteleostomi</taxon>
        <taxon>Actinopterygii</taxon>
        <taxon>Neopterygii</taxon>
        <taxon>Teleostei</taxon>
        <taxon>Anguilliformes</taxon>
        <taxon>Congridae</taxon>
        <taxon>Conger</taxon>
    </lineage>
</organism>
<protein>
    <recommendedName>
        <fullName evidence="6">t-SNARE coiled-coil homology domain-containing protein</fullName>
    </recommendedName>
</protein>
<dbReference type="Proteomes" id="UP001152803">
    <property type="component" value="Unassembled WGS sequence"/>
</dbReference>
<dbReference type="GO" id="GO:0006887">
    <property type="term" value="P:exocytosis"/>
    <property type="evidence" value="ECO:0007669"/>
    <property type="project" value="TreeGrafter"/>
</dbReference>
<dbReference type="EMBL" id="JAFJMO010000001">
    <property type="protein sequence ID" value="KAJ8288418.1"/>
    <property type="molecule type" value="Genomic_DNA"/>
</dbReference>
<keyword evidence="5" id="KW-0472">Membrane</keyword>
<evidence type="ECO:0000313" key="7">
    <source>
        <dbReference type="EMBL" id="KAJ8288418.1"/>
    </source>
</evidence>
<dbReference type="PROSITE" id="PS00914">
    <property type="entry name" value="SYNTAXIN"/>
    <property type="match status" value="1"/>
</dbReference>
<evidence type="ECO:0000256" key="3">
    <source>
        <dbReference type="SAM" id="Coils"/>
    </source>
</evidence>
<keyword evidence="5" id="KW-0812">Transmembrane</keyword>
<dbReference type="Pfam" id="PF26585">
    <property type="entry name" value="STX17_N"/>
    <property type="match status" value="1"/>
</dbReference>
<dbReference type="GO" id="GO:0005886">
    <property type="term" value="C:plasma membrane"/>
    <property type="evidence" value="ECO:0007669"/>
    <property type="project" value="TreeGrafter"/>
</dbReference>
<dbReference type="GO" id="GO:0000421">
    <property type="term" value="C:autophagosome membrane"/>
    <property type="evidence" value="ECO:0007669"/>
    <property type="project" value="TreeGrafter"/>
</dbReference>
<dbReference type="GO" id="GO:0006886">
    <property type="term" value="P:intracellular protein transport"/>
    <property type="evidence" value="ECO:0007669"/>
    <property type="project" value="InterPro"/>
</dbReference>
<dbReference type="InterPro" id="IPR000727">
    <property type="entry name" value="T_SNARE_dom"/>
</dbReference>
<dbReference type="GO" id="GO:0000149">
    <property type="term" value="F:SNARE binding"/>
    <property type="evidence" value="ECO:0007669"/>
    <property type="project" value="TreeGrafter"/>
</dbReference>
<dbReference type="PANTHER" id="PTHR19957">
    <property type="entry name" value="SYNTAXIN"/>
    <property type="match status" value="1"/>
</dbReference>
<dbReference type="GO" id="GO:0048278">
    <property type="term" value="P:vesicle docking"/>
    <property type="evidence" value="ECO:0007669"/>
    <property type="project" value="TreeGrafter"/>
</dbReference>
<dbReference type="GO" id="GO:0031201">
    <property type="term" value="C:SNARE complex"/>
    <property type="evidence" value="ECO:0007669"/>
    <property type="project" value="TreeGrafter"/>
</dbReference>
<comment type="caution">
    <text evidence="7">The sequence shown here is derived from an EMBL/GenBank/DDBJ whole genome shotgun (WGS) entry which is preliminary data.</text>
</comment>
<evidence type="ECO:0000313" key="8">
    <source>
        <dbReference type="Proteomes" id="UP001152803"/>
    </source>
</evidence>
<evidence type="ECO:0000256" key="4">
    <source>
        <dbReference type="SAM" id="MobiDB-lite"/>
    </source>
</evidence>
<dbReference type="InterPro" id="IPR059001">
    <property type="entry name" value="STX17_N"/>
</dbReference>
<dbReference type="InterPro" id="IPR045242">
    <property type="entry name" value="Syntaxin"/>
</dbReference>
<sequence>MSINKSLNLASRIGFILSNAQVPGVCPLPIAAELSAAHGFLLAQLVSCGLNVRAWCWVTQAAERPARRPVEPSMADEAAKLPLRRLEPPIQKFIKVAIPTDLERLHKHQANIEKYQRYQQWDRLHQEHINASRTVQQLRANMREMEKLCGRVRREDVAALQTLVRPIKERAAAAVRDFLQLHAEAPAPLDPPQTDPPGPSHSHHAPDSDAFSSAREGEELLLAQTHIPLPDIPQDQSASESWETLEEDLLDLNGLVNEFSALVHSQQAQIDTIEDNVEAATANVEAGSRSLGKAVKYKMAVLPVAGAVLGGVVGGPLGLLAGFKVAGVVAALSGGLLGYAGGNAIQKTRRARVDLQLQQLSSSTAETPPPGGGEEE</sequence>
<evidence type="ECO:0000259" key="6">
    <source>
        <dbReference type="PROSITE" id="PS50192"/>
    </source>
</evidence>
<dbReference type="SUPFAM" id="SSF47661">
    <property type="entry name" value="t-snare proteins"/>
    <property type="match status" value="1"/>
</dbReference>
<feature type="region of interest" description="Disordered" evidence="4">
    <location>
        <begin position="185"/>
        <end position="213"/>
    </location>
</feature>
<dbReference type="OrthoDB" id="10035606at2759"/>
<dbReference type="Gene3D" id="1.20.5.110">
    <property type="match status" value="1"/>
</dbReference>
<feature type="transmembrane region" description="Helical" evidence="5">
    <location>
        <begin position="299"/>
        <end position="319"/>
    </location>
</feature>